<reference evidence="1" key="1">
    <citation type="submission" date="2023-04" db="EMBL/GenBank/DDBJ databases">
        <title>A chromosome-level genome assembly of the parasitoid wasp Eretmocerus hayati.</title>
        <authorList>
            <person name="Zhong Y."/>
            <person name="Liu S."/>
            <person name="Liu Y."/>
        </authorList>
    </citation>
    <scope>NUCLEOTIDE SEQUENCE</scope>
    <source>
        <strain evidence="1">ZJU_SS_LIU_2023</strain>
    </source>
</reference>
<proteinExistence type="predicted"/>
<keyword evidence="2" id="KW-1185">Reference proteome</keyword>
<evidence type="ECO:0000313" key="2">
    <source>
        <dbReference type="Proteomes" id="UP001239111"/>
    </source>
</evidence>
<dbReference type="Proteomes" id="UP001239111">
    <property type="component" value="Chromosome 4"/>
</dbReference>
<accession>A0ACC2N7A7</accession>
<comment type="caution">
    <text evidence="1">The sequence shown here is derived from an EMBL/GenBank/DDBJ whole genome shotgun (WGS) entry which is preliminary data.</text>
</comment>
<evidence type="ECO:0000313" key="1">
    <source>
        <dbReference type="EMBL" id="KAJ8666214.1"/>
    </source>
</evidence>
<name>A0ACC2N7A7_9HYME</name>
<gene>
    <name evidence="1" type="ORF">QAD02_007876</name>
</gene>
<dbReference type="EMBL" id="CM056744">
    <property type="protein sequence ID" value="KAJ8666214.1"/>
    <property type="molecule type" value="Genomic_DNA"/>
</dbReference>
<protein>
    <submittedName>
        <fullName evidence="1">Uncharacterized protein</fullName>
    </submittedName>
</protein>
<organism evidence="1 2">
    <name type="scientific">Eretmocerus hayati</name>
    <dbReference type="NCBI Taxonomy" id="131215"/>
    <lineage>
        <taxon>Eukaryota</taxon>
        <taxon>Metazoa</taxon>
        <taxon>Ecdysozoa</taxon>
        <taxon>Arthropoda</taxon>
        <taxon>Hexapoda</taxon>
        <taxon>Insecta</taxon>
        <taxon>Pterygota</taxon>
        <taxon>Neoptera</taxon>
        <taxon>Endopterygota</taxon>
        <taxon>Hymenoptera</taxon>
        <taxon>Apocrita</taxon>
        <taxon>Proctotrupomorpha</taxon>
        <taxon>Chalcidoidea</taxon>
        <taxon>Aphelinidae</taxon>
        <taxon>Aphelininae</taxon>
        <taxon>Eretmocerus</taxon>
    </lineage>
</organism>
<sequence>MMKCFRRAGFPLEIGIDENRSSITDSEDIIQILPTAVRDDVMSVEVYKMESRLAIHENMPTTTDDIMRSILQSNESADEQDAESDVDGEPTQGDYDEGSPPSHEEALAFVSKLIRYASHHDDASTVESFI</sequence>